<organism evidence="2 3">
    <name type="scientific">Anaerohalosphaera lusitana</name>
    <dbReference type="NCBI Taxonomy" id="1936003"/>
    <lineage>
        <taxon>Bacteria</taxon>
        <taxon>Pseudomonadati</taxon>
        <taxon>Planctomycetota</taxon>
        <taxon>Phycisphaerae</taxon>
        <taxon>Sedimentisphaerales</taxon>
        <taxon>Anaerohalosphaeraceae</taxon>
        <taxon>Anaerohalosphaera</taxon>
    </lineage>
</organism>
<keyword evidence="3" id="KW-1185">Reference proteome</keyword>
<dbReference type="STRING" id="1936003.STSP2_00274"/>
<dbReference type="Pfam" id="PF18582">
    <property type="entry name" value="HZS_alpha"/>
    <property type="match status" value="1"/>
</dbReference>
<dbReference type="SUPFAM" id="SSF48695">
    <property type="entry name" value="Multiheme cytochromes"/>
    <property type="match status" value="1"/>
</dbReference>
<gene>
    <name evidence="2" type="ORF">STSP2_00274</name>
</gene>
<proteinExistence type="predicted"/>
<feature type="domain" description="Hydrazine synthase alpha subunit middle" evidence="1">
    <location>
        <begin position="472"/>
        <end position="569"/>
    </location>
</feature>
<dbReference type="InterPro" id="IPR011042">
    <property type="entry name" value="6-blade_b-propeller_TolB-like"/>
</dbReference>
<dbReference type="AlphaFoldDB" id="A0A1U9NGS3"/>
<dbReference type="KEGG" id="alus:STSP2_00274"/>
<dbReference type="RefSeq" id="WP_146659126.1">
    <property type="nucleotide sequence ID" value="NZ_CP019791.1"/>
</dbReference>
<evidence type="ECO:0000313" key="2">
    <source>
        <dbReference type="EMBL" id="AQT67133.1"/>
    </source>
</evidence>
<dbReference type="Proteomes" id="UP000189674">
    <property type="component" value="Chromosome"/>
</dbReference>
<dbReference type="InterPro" id="IPR040698">
    <property type="entry name" value="HZS_alpha_mid"/>
</dbReference>
<dbReference type="EMBL" id="CP019791">
    <property type="protein sequence ID" value="AQT67133.1"/>
    <property type="molecule type" value="Genomic_DNA"/>
</dbReference>
<reference evidence="3" key="1">
    <citation type="submission" date="2017-02" db="EMBL/GenBank/DDBJ databases">
        <title>Comparative genomics and description of representatives of a novel lineage of planctomycetes thriving in anoxic sediments.</title>
        <authorList>
            <person name="Spring S."/>
            <person name="Bunk B."/>
            <person name="Sproer C."/>
        </authorList>
    </citation>
    <scope>NUCLEOTIDE SEQUENCE [LARGE SCALE GENOMIC DNA]</scope>
    <source>
        <strain evidence="3">ST-NAGAB-D1</strain>
    </source>
</reference>
<dbReference type="InterPro" id="IPR036280">
    <property type="entry name" value="Multihaem_cyt_sf"/>
</dbReference>
<name>A0A1U9NGS3_9BACT</name>
<dbReference type="Gene3D" id="2.120.10.30">
    <property type="entry name" value="TolB, C-terminal domain"/>
    <property type="match status" value="1"/>
</dbReference>
<dbReference type="OrthoDB" id="108903at2"/>
<protein>
    <submittedName>
        <fullName evidence="2">Translocation protein TolB</fullName>
    </submittedName>
</protein>
<accession>A0A1U9NGS3</accession>
<evidence type="ECO:0000259" key="1">
    <source>
        <dbReference type="Pfam" id="PF18582"/>
    </source>
</evidence>
<dbReference type="SUPFAM" id="SSF69304">
    <property type="entry name" value="Tricorn protease N-terminal domain"/>
    <property type="match status" value="1"/>
</dbReference>
<sequence>MAGRSKTGLAWAVMAGFPVLVWIAFFSEPADAQNGGGGEAPLEQMKCLEAAIRDLEETFGEDYAGEDFLERLNELQDRFDEAEYKSLKREALRANPLVSGQPILYVVRSQYLPDHHNTATIFQSNEINAASFRGGGALKTVDLKTGKVETLVEQPDGLVRDPEVSYSGDKIVFSMRKGPGDDYSLYEIGSDGESLRALTGAEKVSDIDPFYLPDGRIGFSSTREPKYCMCNRHIMANLFVMDADGANIHQIGKSTLFEGHGSVMADGRILYDRWEYVDRNFGDAQGLWTVNPDGTSHEVYFGNNTGSPGGVIDARAIPGTDLVLCILGSCHDRPWGVMAMLDRNRSVDGREAVLRTWPAKAAGMVDEKANNAWDKMLWLKPKYEDPYPLSEKYFLCSRMTGEGEKMGIYLVDVFGNELLLHAEGAGCFDPMPVGPRETPAVITRRRDFSSESGKFYVMDVYEGTHMEGVQRGEVKYLRVVESPEKRYWTHTSWGGQGIQCPAVNWHSFETKRILGTVPVEEDGSAYFEVPADTFVYFQLLDEDKRMIQSMRSGTMIQPGETVGCTGCHENRLAAPPVVNKTPEAVRRKADSMSGWYGSPRKFSFMKEVQPVLSKNCVSCHDYDEKAGGKLNLAGDRTNTFNTSYNELWRKGYIKAIGAGPAQIQPAKSWGARVSRLMEVLEAGHGEVELTEEEMDRIETWIDINAVYYPVYSCAYPDNVAGRSPLDTDQIKRLGELTGVDFNSHASFRGNKGPLISFDRPGKSLCLEMIDDEGKRREALAIIEAGKAKLEQRPRADMDGYVPCEKDLRRQEFYEKREEIERANRKAIREKAKKYDSDFTE</sequence>
<evidence type="ECO:0000313" key="3">
    <source>
        <dbReference type="Proteomes" id="UP000189674"/>
    </source>
</evidence>